<evidence type="ECO:0000256" key="2">
    <source>
        <dbReference type="ARBA" id="ARBA00022827"/>
    </source>
</evidence>
<name>A0A1D7UAJ5_9HYPH</name>
<gene>
    <name evidence="4" type="ORF">BHK69_12330</name>
</gene>
<dbReference type="PANTHER" id="PTHR11748">
    <property type="entry name" value="D-LACTATE DEHYDROGENASE"/>
    <property type="match status" value="1"/>
</dbReference>
<sequence length="473" mass="51606">MIRPALAALRAELADLTIYQDAPSLRMHSRDFFWFSPVLKPDLEGKQAELIILPRDKAEVARIASACARHRVSLTVRGGGTGNYGQAVPLEGGVVMNLTRLNRVVSTTLGAGRFEAGANLLDIDKALWPLGQELRMHPSTRAQATLGGFVAGGAAGAGSCTWGQIDNLGAVIALEVMTVEPEPRLIELRGKEILKVMHAYGVNGIITEVEVPLAPAHAWAERIATFDSLKQAAAFGQAFTECDGIAKKLVSIHAPAIAPYLKRLGPYLGENKAFAILMVSEPQGDELDRLIAEMGGTVTFSRGAEAARAAAFGEHREKGAPGPLYEYTWNHTTLHALKLDPTITYLQLRFPPGRNLELLDWAVEAFRDDVIFHIEFQRRQGKVYHSSLPLVRFSTAERLHEIMRQAEEAGIQASNPHTWVLNNAGWKRTDAPQPEFKRLADPYGLMNPGKLLGWEAETTEAKTSAAKTTAAAE</sequence>
<dbReference type="InterPro" id="IPR036318">
    <property type="entry name" value="FAD-bd_PCMH-like_sf"/>
</dbReference>
<organism evidence="4 5">
    <name type="scientific">Bosea vaviloviae</name>
    <dbReference type="NCBI Taxonomy" id="1526658"/>
    <lineage>
        <taxon>Bacteria</taxon>
        <taxon>Pseudomonadati</taxon>
        <taxon>Pseudomonadota</taxon>
        <taxon>Alphaproteobacteria</taxon>
        <taxon>Hyphomicrobiales</taxon>
        <taxon>Boseaceae</taxon>
        <taxon>Bosea</taxon>
    </lineage>
</organism>
<keyword evidence="2" id="KW-0274">FAD</keyword>
<accession>A0A1D7UAJ5</accession>
<dbReference type="PROSITE" id="PS51387">
    <property type="entry name" value="FAD_PCMH"/>
    <property type="match status" value="1"/>
</dbReference>
<dbReference type="SUPFAM" id="SSF55103">
    <property type="entry name" value="FAD-linked oxidases, C-terminal domain"/>
    <property type="match status" value="1"/>
</dbReference>
<reference evidence="4 5" key="1">
    <citation type="journal article" date="2015" name="Antonie Van Leeuwenhoek">
        <title>Bosea vaviloviae sp. nov., a new species of slow-growing rhizobia isolated from nodules of the relict species Vavilovia formosa (Stev.) Fed.</title>
        <authorList>
            <person name="Safronova V.I."/>
            <person name="Kuznetsova I.G."/>
            <person name="Sazanova A.L."/>
            <person name="Kimeklis A.K."/>
            <person name="Belimov A.A."/>
            <person name="Andronov E.E."/>
            <person name="Pinaev A.G."/>
            <person name="Chizhevskaya E.P."/>
            <person name="Pukhaev A.R."/>
            <person name="Popov K.P."/>
            <person name="Willems A."/>
            <person name="Tikhonovich I.A."/>
        </authorList>
    </citation>
    <scope>NUCLEOTIDE SEQUENCE [LARGE SCALE GENOMIC DNA]</scope>
    <source>
        <strain evidence="4 5">Vaf18</strain>
    </source>
</reference>
<dbReference type="GO" id="GO:0071949">
    <property type="term" value="F:FAD binding"/>
    <property type="evidence" value="ECO:0007669"/>
    <property type="project" value="InterPro"/>
</dbReference>
<evidence type="ECO:0000313" key="4">
    <source>
        <dbReference type="EMBL" id="AOO84407.1"/>
    </source>
</evidence>
<dbReference type="InterPro" id="IPR006094">
    <property type="entry name" value="Oxid_FAD_bind_N"/>
</dbReference>
<dbReference type="InterPro" id="IPR016166">
    <property type="entry name" value="FAD-bd_PCMH"/>
</dbReference>
<dbReference type="STRING" id="1526658.BHK69_12330"/>
<evidence type="ECO:0000313" key="5">
    <source>
        <dbReference type="Proteomes" id="UP000094969"/>
    </source>
</evidence>
<dbReference type="InterPro" id="IPR016164">
    <property type="entry name" value="FAD-linked_Oxase-like_C"/>
</dbReference>
<keyword evidence="1" id="KW-0285">Flavoprotein</keyword>
<dbReference type="Proteomes" id="UP000094969">
    <property type="component" value="Chromosome"/>
</dbReference>
<proteinExistence type="predicted"/>
<dbReference type="GO" id="GO:1903457">
    <property type="term" value="P:lactate catabolic process"/>
    <property type="evidence" value="ECO:0007669"/>
    <property type="project" value="TreeGrafter"/>
</dbReference>
<dbReference type="PANTHER" id="PTHR11748:SF119">
    <property type="entry name" value="D-2-HYDROXYGLUTARATE DEHYDROGENASE"/>
    <property type="match status" value="1"/>
</dbReference>
<dbReference type="GO" id="GO:0008720">
    <property type="term" value="F:D-lactate dehydrogenase (NAD+) activity"/>
    <property type="evidence" value="ECO:0007669"/>
    <property type="project" value="TreeGrafter"/>
</dbReference>
<protein>
    <submittedName>
        <fullName evidence="4">FAD-linked oxidase</fullName>
    </submittedName>
</protein>
<feature type="domain" description="FAD-binding PCMH-type" evidence="3">
    <location>
        <begin position="43"/>
        <end position="216"/>
    </location>
</feature>
<dbReference type="AlphaFoldDB" id="A0A1D7UAJ5"/>
<dbReference type="Gene3D" id="3.30.465.10">
    <property type="match status" value="1"/>
</dbReference>
<dbReference type="GO" id="GO:0004458">
    <property type="term" value="F:D-lactate dehydrogenase (cytochrome) activity"/>
    <property type="evidence" value="ECO:0007669"/>
    <property type="project" value="TreeGrafter"/>
</dbReference>
<dbReference type="EMBL" id="CP017147">
    <property type="protein sequence ID" value="AOO84407.1"/>
    <property type="molecule type" value="Genomic_DNA"/>
</dbReference>
<dbReference type="OrthoDB" id="9811261at2"/>
<dbReference type="Pfam" id="PF01565">
    <property type="entry name" value="FAD_binding_4"/>
    <property type="match status" value="1"/>
</dbReference>
<keyword evidence="5" id="KW-1185">Reference proteome</keyword>
<dbReference type="InterPro" id="IPR016169">
    <property type="entry name" value="FAD-bd_PCMH_sub2"/>
</dbReference>
<dbReference type="RefSeq" id="WP_069693595.1">
    <property type="nucleotide sequence ID" value="NZ_CP017147.1"/>
</dbReference>
<dbReference type="SUPFAM" id="SSF56176">
    <property type="entry name" value="FAD-binding/transporter-associated domain-like"/>
    <property type="match status" value="1"/>
</dbReference>
<evidence type="ECO:0000259" key="3">
    <source>
        <dbReference type="PROSITE" id="PS51387"/>
    </source>
</evidence>
<evidence type="ECO:0000256" key="1">
    <source>
        <dbReference type="ARBA" id="ARBA00022630"/>
    </source>
</evidence>
<dbReference type="KEGG" id="bvv:BHK69_12330"/>